<evidence type="ECO:0000313" key="3">
    <source>
        <dbReference type="Proteomes" id="UP000009226"/>
    </source>
</evidence>
<dbReference type="GO" id="GO:0016810">
    <property type="term" value="F:hydrolase activity, acting on carbon-nitrogen (but not peptide) bonds"/>
    <property type="evidence" value="ECO:0007669"/>
    <property type="project" value="InterPro"/>
</dbReference>
<dbReference type="EMBL" id="CP002736">
    <property type="protein sequence ID" value="AEF93214.1"/>
    <property type="molecule type" value="Genomic_DNA"/>
</dbReference>
<dbReference type="InterPro" id="IPR050248">
    <property type="entry name" value="Polysacc_deacetylase_ArnD"/>
</dbReference>
<dbReference type="Pfam" id="PF01522">
    <property type="entry name" value="Polysacc_deac_1"/>
    <property type="match status" value="1"/>
</dbReference>
<dbReference type="HOGENOM" id="CLU_021264_0_1_9"/>
<dbReference type="CDD" id="cd10917">
    <property type="entry name" value="CE4_NodB_like_6s_7s"/>
    <property type="match status" value="1"/>
</dbReference>
<dbReference type="KEGG" id="dca:Desca_0317"/>
<evidence type="ECO:0000313" key="2">
    <source>
        <dbReference type="EMBL" id="AEF93214.1"/>
    </source>
</evidence>
<protein>
    <submittedName>
        <fullName evidence="2">Polysaccharide deacetylase</fullName>
    </submittedName>
</protein>
<dbReference type="STRING" id="868595.Desca_0317"/>
<dbReference type="InterPro" id="IPR011330">
    <property type="entry name" value="Glyco_hydro/deAcase_b/a-brl"/>
</dbReference>
<dbReference type="GO" id="GO:0005975">
    <property type="term" value="P:carbohydrate metabolic process"/>
    <property type="evidence" value="ECO:0007669"/>
    <property type="project" value="InterPro"/>
</dbReference>
<proteinExistence type="predicted"/>
<name>F6B6E3_DESCC</name>
<dbReference type="PANTHER" id="PTHR10587">
    <property type="entry name" value="GLYCOSYL TRANSFERASE-RELATED"/>
    <property type="match status" value="1"/>
</dbReference>
<reference evidence="2" key="1">
    <citation type="submission" date="2011-05" db="EMBL/GenBank/DDBJ databases">
        <title>Complete sequence of Desulfotomaculum carboxydivorans CO-1-SRB.</title>
        <authorList>
            <consortium name="US DOE Joint Genome Institute"/>
            <person name="Lucas S."/>
            <person name="Han J."/>
            <person name="Lapidus A."/>
            <person name="Cheng J.-F."/>
            <person name="Goodwin L."/>
            <person name="Pitluck S."/>
            <person name="Peters L."/>
            <person name="Mikhailova N."/>
            <person name="Lu M."/>
            <person name="Han C."/>
            <person name="Tapia R."/>
            <person name="Land M."/>
            <person name="Hauser L."/>
            <person name="Kyrpides N."/>
            <person name="Ivanova N."/>
            <person name="Pagani I."/>
            <person name="Stams A."/>
            <person name="Plugge C."/>
            <person name="Muyzer G."/>
            <person name="Kuever J."/>
            <person name="Parshina S."/>
            <person name="Ivanova A."/>
            <person name="Nazina T."/>
            <person name="Woyke T."/>
        </authorList>
    </citation>
    <scope>NUCLEOTIDE SEQUENCE [LARGE SCALE GENOMIC DNA]</scope>
    <source>
        <strain evidence="2">CO-1-SRB</strain>
    </source>
</reference>
<gene>
    <name evidence="2" type="ordered locus">Desca_0317</name>
</gene>
<dbReference type="PROSITE" id="PS51677">
    <property type="entry name" value="NODB"/>
    <property type="match status" value="1"/>
</dbReference>
<accession>F6B6E3</accession>
<dbReference type="RefSeq" id="WP_013809539.1">
    <property type="nucleotide sequence ID" value="NC_015565.1"/>
</dbReference>
<feature type="domain" description="NodB homology" evidence="1">
    <location>
        <begin position="45"/>
        <end position="225"/>
    </location>
</feature>
<dbReference type="AlphaFoldDB" id="F6B6E3"/>
<keyword evidence="3" id="KW-1185">Reference proteome</keyword>
<dbReference type="InterPro" id="IPR002509">
    <property type="entry name" value="NODB_dom"/>
</dbReference>
<dbReference type="SUPFAM" id="SSF88713">
    <property type="entry name" value="Glycoside hydrolase/deacetylase"/>
    <property type="match status" value="1"/>
</dbReference>
<dbReference type="Proteomes" id="UP000009226">
    <property type="component" value="Chromosome"/>
</dbReference>
<dbReference type="eggNOG" id="COG0726">
    <property type="taxonomic scope" value="Bacteria"/>
</dbReference>
<evidence type="ECO:0000259" key="1">
    <source>
        <dbReference type="PROSITE" id="PS51677"/>
    </source>
</evidence>
<organism evidence="2 3">
    <name type="scientific">Desulfotomaculum nigrificans (strain DSM 14880 / VKM B-2319 / CO-1-SRB)</name>
    <name type="common">Desulfotomaculum carboxydivorans</name>
    <dbReference type="NCBI Taxonomy" id="868595"/>
    <lineage>
        <taxon>Bacteria</taxon>
        <taxon>Bacillati</taxon>
        <taxon>Bacillota</taxon>
        <taxon>Clostridia</taxon>
        <taxon>Eubacteriales</taxon>
        <taxon>Desulfotomaculaceae</taxon>
        <taxon>Desulfotomaculum</taxon>
    </lineage>
</organism>
<sequence>MIIRKSKIIYTLLTMVFSFSLVLLDFRNIAMSNRNILYRVNTSQKIVALTFDDGPDPRFTPDILDILQQYHCKATFFVVGQNLELHQNLVKRALAEGHEVGNHTMSHTNLHAIPQQAVFAEINNCSQSIAALTGVAPKFFRPPVGITNPSIEKTASNLGMVEVHWTVAIENQSAPTPEAMARRVLERVRPGSIILLHDGRLDRSKTVQSLPLLLQGLDEKGYQAVTLTQLLKTQTEEVLYEVK</sequence>
<dbReference type="Gene3D" id="3.20.20.370">
    <property type="entry name" value="Glycoside hydrolase/deacetylase"/>
    <property type="match status" value="1"/>
</dbReference>